<sequence>MQRLYVEDRYIIKTPDLEKSQDYAFLRADGIEHIEKLAHKIWTDYNIHDPGISLLELLCYAITDLGYRTDYSIKDILTEEETGVSVNRSHFHTALDILTCDPVTFDDLRKILIDIVGVRNAWIEPHRSIIYGIDTQNKKLVDYDFDNQKNNVVANPPLNGLYDVYIEYEDYVQKERLIKLGMSATNAGNTSMIAPENKGILFDVYYPLTIKSVTLIPENSGAIEIWVLDSNNNKLAQKRVSVTQANQPNEVELNFYILPAADYRMIVAGSATKLIRSSAADFPYAKENLIALRSGVEGETEKNLYYFFYDFNISFDILPGFSGQQLQARSFTQGIENIVLASGGYIQPQEKGLLFTVERDMLLDSVDINAQTTGLVKINLHDDAGVIINNVDFNVENAGETVTVELGFELLAGFDYRLSAEGTTLKLFRSMASDFPYYNQGLISINAGTPSPALYYFFYNWKITYQSSNDPLVASTIPTQGDVMLHVREKLFKNRNLCEDFINVCSLEEEQIAICADIEVLPSTNVEVLLAELFYQIYLHVSPDVNFYSIEQLLERGKTIDQIFAGPKLVHGFIDDDEFKEIKRRCEIRTSDIVRVIMDMQEQGVVSIKNISLLSFIDGLLFSHEPWILTLSTDKFRSPVFTPERSKFVFYKNDIPYYANRKKVYELYAEKKLRFLRNKLKGHESDLPVPIGVDKSLARYYPVQNELPMNYQVGQIRVKESASNLRKAQSNQLKAYLLFFEQLLANYLSQLANVRQLFSWESTTPLQSYFSQLVSGIANIEDVYIDYANLQSDIDDIGETDLQAQERRNRFLDHLLARFCEDFTDYSMIMYRLYNEGAASYLIDDKEALLKNYPAASSRRHVAYDYRYPDDKNNLSGYQTRLYYLLGFHDVERKNLAAERIHIESDTNDDGNTCWYFVVKDKTNTDNIFKSKCCESEESIKILLDFTLQTGCHLSNYNIDEVENEWQFIRRCSDESKDEAIGYIPNVNDLDEVITFFGEYGNMEGFHLFEHILFRKRTTADPFMPVQLNASDECDCVSVNEPYSFRASIVLPAWSIRFQNLEFRKYIEEVLRSEAPAHVLLKICWISHTEMQELEQSYDVWSKNLAGIKNHLGGCAYEQSVKAYQRTGQFELAQPLTGGNDESYQISLQALIDKLHNLTNIHPLARMYDCAEMDGDTPPLTLNKTRIGTF</sequence>
<reference evidence="1" key="1">
    <citation type="submission" date="2018-06" db="EMBL/GenBank/DDBJ databases">
        <authorList>
            <person name="Zhirakovskaya E."/>
        </authorList>
    </citation>
    <scope>NUCLEOTIDE SEQUENCE</scope>
</reference>
<evidence type="ECO:0000313" key="1">
    <source>
        <dbReference type="EMBL" id="VAW60327.1"/>
    </source>
</evidence>
<dbReference type="AlphaFoldDB" id="A0A3B0XBG7"/>
<dbReference type="EMBL" id="UOFH01000138">
    <property type="protein sequence ID" value="VAW60327.1"/>
    <property type="molecule type" value="Genomic_DNA"/>
</dbReference>
<protein>
    <submittedName>
        <fullName evidence="1">Uncharacterized protein</fullName>
    </submittedName>
</protein>
<organism evidence="1">
    <name type="scientific">hydrothermal vent metagenome</name>
    <dbReference type="NCBI Taxonomy" id="652676"/>
    <lineage>
        <taxon>unclassified sequences</taxon>
        <taxon>metagenomes</taxon>
        <taxon>ecological metagenomes</taxon>
    </lineage>
</organism>
<name>A0A3B0XBG7_9ZZZZ</name>
<gene>
    <name evidence="1" type="ORF">MNBD_GAMMA08-1852</name>
</gene>
<accession>A0A3B0XBG7</accession>
<proteinExistence type="predicted"/>